<evidence type="ECO:0000313" key="2">
    <source>
        <dbReference type="EMBL" id="HIQ97465.1"/>
    </source>
</evidence>
<evidence type="ECO:0008006" key="4">
    <source>
        <dbReference type="Google" id="ProtNLM"/>
    </source>
</evidence>
<dbReference type="Gene3D" id="2.60.40.1080">
    <property type="match status" value="1"/>
</dbReference>
<sequence>MKKMRNGFLILLAALFVSLIGAFSLSASADYEPKPSRIKAIQRQKTVYVGGEFDVKVRTYPYDSNEDYLKWTIVKGKNIVRFTDSDRSDDSVELRAVRTGTAKLRCQIRGTNKSVYITIRAKKLPASKQKIYRVGSSKRTVWEGSDFDLDVRTSRWVNERNLKWTIQNPSILGFQESRRGDEVELLALSAGTTTVTCRNTKTNKSITYTVTVEKRPNYGYGYYDWDD</sequence>
<feature type="chain" id="PRO_5038887407" description="BIG2 domain-containing protein" evidence="1">
    <location>
        <begin position="30"/>
        <end position="227"/>
    </location>
</feature>
<dbReference type="EMBL" id="DVFT01000193">
    <property type="protein sequence ID" value="HIQ97465.1"/>
    <property type="molecule type" value="Genomic_DNA"/>
</dbReference>
<evidence type="ECO:0000313" key="3">
    <source>
        <dbReference type="Proteomes" id="UP000886886"/>
    </source>
</evidence>
<name>A0A9D0ZY06_9FIRM</name>
<dbReference type="Proteomes" id="UP000886886">
    <property type="component" value="Unassembled WGS sequence"/>
</dbReference>
<reference evidence="2" key="1">
    <citation type="submission" date="2020-10" db="EMBL/GenBank/DDBJ databases">
        <authorList>
            <person name="Gilroy R."/>
        </authorList>
    </citation>
    <scope>NUCLEOTIDE SEQUENCE</scope>
    <source>
        <strain evidence="2">ChiSjej3B21-11622</strain>
    </source>
</reference>
<keyword evidence="1" id="KW-0732">Signal</keyword>
<dbReference type="AlphaFoldDB" id="A0A9D0ZY06"/>
<protein>
    <recommendedName>
        <fullName evidence="4">BIG2 domain-containing protein</fullName>
    </recommendedName>
</protein>
<comment type="caution">
    <text evidence="2">The sequence shown here is derived from an EMBL/GenBank/DDBJ whole genome shotgun (WGS) entry which is preliminary data.</text>
</comment>
<reference evidence="2" key="2">
    <citation type="journal article" date="2021" name="PeerJ">
        <title>Extensive microbial diversity within the chicken gut microbiome revealed by metagenomics and culture.</title>
        <authorList>
            <person name="Gilroy R."/>
            <person name="Ravi A."/>
            <person name="Getino M."/>
            <person name="Pursley I."/>
            <person name="Horton D.L."/>
            <person name="Alikhan N.F."/>
            <person name="Baker D."/>
            <person name="Gharbi K."/>
            <person name="Hall N."/>
            <person name="Watson M."/>
            <person name="Adriaenssens E.M."/>
            <person name="Foster-Nyarko E."/>
            <person name="Jarju S."/>
            <person name="Secka A."/>
            <person name="Antonio M."/>
            <person name="Oren A."/>
            <person name="Chaudhuri R.R."/>
            <person name="La Ragione R."/>
            <person name="Hildebrand F."/>
            <person name="Pallen M.J."/>
        </authorList>
    </citation>
    <scope>NUCLEOTIDE SEQUENCE</scope>
    <source>
        <strain evidence="2">ChiSjej3B21-11622</strain>
    </source>
</reference>
<proteinExistence type="predicted"/>
<gene>
    <name evidence="2" type="ORF">IAB26_13005</name>
</gene>
<feature type="signal peptide" evidence="1">
    <location>
        <begin position="1"/>
        <end position="29"/>
    </location>
</feature>
<evidence type="ECO:0000256" key="1">
    <source>
        <dbReference type="SAM" id="SignalP"/>
    </source>
</evidence>
<accession>A0A9D0ZY06</accession>
<organism evidence="2 3">
    <name type="scientific">Candidatus Limivivens merdigallinarum</name>
    <dbReference type="NCBI Taxonomy" id="2840859"/>
    <lineage>
        <taxon>Bacteria</taxon>
        <taxon>Bacillati</taxon>
        <taxon>Bacillota</taxon>
        <taxon>Clostridia</taxon>
        <taxon>Lachnospirales</taxon>
        <taxon>Lachnospiraceae</taxon>
        <taxon>Lachnospiraceae incertae sedis</taxon>
        <taxon>Candidatus Limivivens</taxon>
    </lineage>
</organism>